<dbReference type="InterPro" id="IPR015422">
    <property type="entry name" value="PyrdxlP-dep_Trfase_small"/>
</dbReference>
<accession>A0A9J7AR80</accession>
<reference evidence="6" key="1">
    <citation type="submission" date="2022-08" db="EMBL/GenBank/DDBJ databases">
        <title>Nisaea acidiphila sp. nov., isolated from a marine algal debris and emended description of the genus Nisaea Urios et al. 2008.</title>
        <authorList>
            <person name="Kwon K."/>
        </authorList>
    </citation>
    <scope>NUCLEOTIDE SEQUENCE</scope>
    <source>
        <strain evidence="6">MEBiC11861</strain>
    </source>
</reference>
<dbReference type="GO" id="GO:0004123">
    <property type="term" value="F:cystathionine gamma-lyase activity"/>
    <property type="evidence" value="ECO:0007669"/>
    <property type="project" value="TreeGrafter"/>
</dbReference>
<dbReference type="SUPFAM" id="SSF53383">
    <property type="entry name" value="PLP-dependent transferases"/>
    <property type="match status" value="1"/>
</dbReference>
<dbReference type="Gene3D" id="3.40.640.10">
    <property type="entry name" value="Type I PLP-dependent aspartate aminotransferase-like (Major domain)"/>
    <property type="match status" value="1"/>
</dbReference>
<keyword evidence="6" id="KW-0808">Transferase</keyword>
<dbReference type="EMBL" id="CP102480">
    <property type="protein sequence ID" value="UUX49880.1"/>
    <property type="molecule type" value="Genomic_DNA"/>
</dbReference>
<gene>
    <name evidence="6" type="ORF">NUH88_21140</name>
</gene>
<dbReference type="GO" id="GO:0030170">
    <property type="term" value="F:pyridoxal phosphate binding"/>
    <property type="evidence" value="ECO:0007669"/>
    <property type="project" value="InterPro"/>
</dbReference>
<dbReference type="GO" id="GO:0005737">
    <property type="term" value="C:cytoplasm"/>
    <property type="evidence" value="ECO:0007669"/>
    <property type="project" value="TreeGrafter"/>
</dbReference>
<dbReference type="PANTHER" id="PTHR11808:SF15">
    <property type="entry name" value="CYSTATHIONINE GAMMA-LYASE"/>
    <property type="match status" value="1"/>
</dbReference>
<dbReference type="Pfam" id="PF01053">
    <property type="entry name" value="Cys_Met_Meta_PP"/>
    <property type="match status" value="1"/>
</dbReference>
<comment type="cofactor">
    <cofactor evidence="1 5">
        <name>pyridoxal 5'-phosphate</name>
        <dbReference type="ChEBI" id="CHEBI:597326"/>
    </cofactor>
</comment>
<dbReference type="KEGG" id="naci:NUH88_21140"/>
<evidence type="ECO:0000313" key="7">
    <source>
        <dbReference type="Proteomes" id="UP001060336"/>
    </source>
</evidence>
<dbReference type="InterPro" id="IPR015421">
    <property type="entry name" value="PyrdxlP-dep_Trfase_major"/>
</dbReference>
<organism evidence="6 7">
    <name type="scientific">Nisaea acidiphila</name>
    <dbReference type="NCBI Taxonomy" id="1862145"/>
    <lineage>
        <taxon>Bacteria</taxon>
        <taxon>Pseudomonadati</taxon>
        <taxon>Pseudomonadota</taxon>
        <taxon>Alphaproteobacteria</taxon>
        <taxon>Rhodospirillales</taxon>
        <taxon>Thalassobaculaceae</taxon>
        <taxon>Nisaea</taxon>
    </lineage>
</organism>
<dbReference type="AlphaFoldDB" id="A0A9J7AR80"/>
<evidence type="ECO:0000256" key="3">
    <source>
        <dbReference type="ARBA" id="ARBA00022898"/>
    </source>
</evidence>
<comment type="similarity">
    <text evidence="2 5">Belongs to the trans-sulfuration enzymes family.</text>
</comment>
<keyword evidence="7" id="KW-1185">Reference proteome</keyword>
<dbReference type="InterPro" id="IPR000277">
    <property type="entry name" value="Cys/Met-Metab_PyrdxlP-dep_enz"/>
</dbReference>
<proteinExistence type="inferred from homology"/>
<evidence type="ECO:0000256" key="2">
    <source>
        <dbReference type="ARBA" id="ARBA00009077"/>
    </source>
</evidence>
<keyword evidence="6" id="KW-0032">Aminotransferase</keyword>
<dbReference type="GO" id="GO:0019343">
    <property type="term" value="P:cysteine biosynthetic process via cystathionine"/>
    <property type="evidence" value="ECO:0007669"/>
    <property type="project" value="TreeGrafter"/>
</dbReference>
<evidence type="ECO:0000313" key="6">
    <source>
        <dbReference type="EMBL" id="UUX49880.1"/>
    </source>
</evidence>
<protein>
    <submittedName>
        <fullName evidence="6">Aminotransferase class I/II-fold pyridoxal phosphate-dependent enzyme</fullName>
    </submittedName>
</protein>
<keyword evidence="3 4" id="KW-0663">Pyridoxal phosphate</keyword>
<dbReference type="CDD" id="cd00614">
    <property type="entry name" value="CGS_like"/>
    <property type="match status" value="1"/>
</dbReference>
<dbReference type="InterPro" id="IPR054542">
    <property type="entry name" value="Cys_met_metab_PP"/>
</dbReference>
<evidence type="ECO:0000256" key="4">
    <source>
        <dbReference type="PIRSR" id="PIRSR001434-2"/>
    </source>
</evidence>
<dbReference type="InterPro" id="IPR015424">
    <property type="entry name" value="PyrdxlP-dep_Trfase"/>
</dbReference>
<dbReference type="GO" id="GO:0008483">
    <property type="term" value="F:transaminase activity"/>
    <property type="evidence" value="ECO:0007669"/>
    <property type="project" value="UniProtKB-KW"/>
</dbReference>
<dbReference type="Proteomes" id="UP001060336">
    <property type="component" value="Chromosome"/>
</dbReference>
<feature type="modified residue" description="N6-(pyridoxal phosphate)lysine" evidence="4">
    <location>
        <position position="202"/>
    </location>
</feature>
<sequence length="381" mass="41292">MRNNDLKPETLAAQAMGYVDETTGAVTPPIHLATTYERAPDNSYPKGYVYTRSENPTYGLAEDLLARLENGAGALIFSAGMSAAVAPFMTLRPGDHVVAPTVMYWALRNWLLDFTAQWGIGLDFFDVNEPESAADLVQEGKTKIVWIETPANPLWDCLDIAWFAQLAHGAGARLCVDSTAATPVITRPIEHGADLVMHSATKYLNGHSDVLGGALIAAKADDWWGEIRRVRTDHGMVMGPFEAWLLLRGMRTLHLRVRKASENAQAIAEHFHNHPKIGSVLYPGLPTHIGHDVALRQMEGGFGGMLSLRIAGGEAAAVKVAANLEVIHRATSLGGVESLVEHRASIEGKGTPVPDDLLRFSIGIEDLGDLIQDLEQALNTL</sequence>
<evidence type="ECO:0000256" key="5">
    <source>
        <dbReference type="RuleBase" id="RU362118"/>
    </source>
</evidence>
<dbReference type="PROSITE" id="PS00868">
    <property type="entry name" value="CYS_MET_METAB_PP"/>
    <property type="match status" value="1"/>
</dbReference>
<dbReference type="Gene3D" id="3.90.1150.10">
    <property type="entry name" value="Aspartate Aminotransferase, domain 1"/>
    <property type="match status" value="1"/>
</dbReference>
<dbReference type="PIRSF" id="PIRSF001434">
    <property type="entry name" value="CGS"/>
    <property type="match status" value="1"/>
</dbReference>
<dbReference type="RefSeq" id="WP_257768771.1">
    <property type="nucleotide sequence ID" value="NZ_CP102480.1"/>
</dbReference>
<dbReference type="PANTHER" id="PTHR11808">
    <property type="entry name" value="TRANS-SULFURATION ENZYME FAMILY MEMBER"/>
    <property type="match status" value="1"/>
</dbReference>
<evidence type="ECO:0000256" key="1">
    <source>
        <dbReference type="ARBA" id="ARBA00001933"/>
    </source>
</evidence>
<dbReference type="GO" id="GO:0019346">
    <property type="term" value="P:transsulfuration"/>
    <property type="evidence" value="ECO:0007669"/>
    <property type="project" value="InterPro"/>
</dbReference>
<name>A0A9J7AR80_9PROT</name>
<dbReference type="FunFam" id="3.40.640.10:FF:000046">
    <property type="entry name" value="Cystathionine gamma-lyase"/>
    <property type="match status" value="1"/>
</dbReference>